<feature type="compositionally biased region" description="Polar residues" evidence="1">
    <location>
        <begin position="126"/>
        <end position="140"/>
    </location>
</feature>
<evidence type="ECO:0000313" key="3">
    <source>
        <dbReference type="Proteomes" id="UP000886523"/>
    </source>
</evidence>
<comment type="caution">
    <text evidence="2">The sequence shown here is derived from an EMBL/GenBank/DDBJ whole genome shotgun (WGS) entry which is preliminary data.</text>
</comment>
<evidence type="ECO:0000313" key="2">
    <source>
        <dbReference type="EMBL" id="KAF9505457.1"/>
    </source>
</evidence>
<dbReference type="EMBL" id="MU129152">
    <property type="protein sequence ID" value="KAF9505457.1"/>
    <property type="molecule type" value="Genomic_DNA"/>
</dbReference>
<dbReference type="Proteomes" id="UP000886523">
    <property type="component" value="Unassembled WGS sequence"/>
</dbReference>
<evidence type="ECO:0000256" key="1">
    <source>
        <dbReference type="SAM" id="MobiDB-lite"/>
    </source>
</evidence>
<gene>
    <name evidence="2" type="ORF">BS47DRAFT_1368059</name>
</gene>
<feature type="region of interest" description="Disordered" evidence="1">
    <location>
        <begin position="125"/>
        <end position="163"/>
    </location>
</feature>
<dbReference type="AlphaFoldDB" id="A0A9P6AH61"/>
<keyword evidence="3" id="KW-1185">Reference proteome</keyword>
<accession>A0A9P6AH61</accession>
<protein>
    <submittedName>
        <fullName evidence="2">Uncharacterized protein</fullName>
    </submittedName>
</protein>
<proteinExistence type="predicted"/>
<reference evidence="2" key="1">
    <citation type="journal article" date="2020" name="Nat. Commun.">
        <title>Large-scale genome sequencing of mycorrhizal fungi provides insights into the early evolution of symbiotic traits.</title>
        <authorList>
            <person name="Miyauchi S."/>
            <person name="Kiss E."/>
            <person name="Kuo A."/>
            <person name="Drula E."/>
            <person name="Kohler A."/>
            <person name="Sanchez-Garcia M."/>
            <person name="Morin E."/>
            <person name="Andreopoulos B."/>
            <person name="Barry K.W."/>
            <person name="Bonito G."/>
            <person name="Buee M."/>
            <person name="Carver A."/>
            <person name="Chen C."/>
            <person name="Cichocki N."/>
            <person name="Clum A."/>
            <person name="Culley D."/>
            <person name="Crous P.W."/>
            <person name="Fauchery L."/>
            <person name="Girlanda M."/>
            <person name="Hayes R.D."/>
            <person name="Keri Z."/>
            <person name="LaButti K."/>
            <person name="Lipzen A."/>
            <person name="Lombard V."/>
            <person name="Magnuson J."/>
            <person name="Maillard F."/>
            <person name="Murat C."/>
            <person name="Nolan M."/>
            <person name="Ohm R.A."/>
            <person name="Pangilinan J."/>
            <person name="Pereira M.F."/>
            <person name="Perotto S."/>
            <person name="Peter M."/>
            <person name="Pfister S."/>
            <person name="Riley R."/>
            <person name="Sitrit Y."/>
            <person name="Stielow J.B."/>
            <person name="Szollosi G."/>
            <person name="Zifcakova L."/>
            <person name="Stursova M."/>
            <person name="Spatafora J.W."/>
            <person name="Tedersoo L."/>
            <person name="Vaario L.M."/>
            <person name="Yamada A."/>
            <person name="Yan M."/>
            <person name="Wang P."/>
            <person name="Xu J."/>
            <person name="Bruns T."/>
            <person name="Baldrian P."/>
            <person name="Vilgalys R."/>
            <person name="Dunand C."/>
            <person name="Henrissat B."/>
            <person name="Grigoriev I.V."/>
            <person name="Hibbett D."/>
            <person name="Nagy L.G."/>
            <person name="Martin F.M."/>
        </authorList>
    </citation>
    <scope>NUCLEOTIDE SEQUENCE</scope>
    <source>
        <strain evidence="2">UP504</strain>
    </source>
</reference>
<name>A0A9P6AH61_9AGAM</name>
<sequence>MAPHTRCSRLPLHTKIHLLRTHEAPCVIRTCTAAQIWRVPPMQCYHSPQTHATTDRYGTTPTAAGVVLSGCPCTKIHLTTRTQMKPPTRNTDGLAPEAAATYAMTDNMCYHTPAPAGVVISGHPCPQQNPTQQEHGQSCNRKYGHVQPPLKISPDQVESRQSEDPQAMYACKAPIFWGPLVSMLPAPAGVDIVDIPLAVDTIIVIK</sequence>
<organism evidence="2 3">
    <name type="scientific">Hydnum rufescens UP504</name>
    <dbReference type="NCBI Taxonomy" id="1448309"/>
    <lineage>
        <taxon>Eukaryota</taxon>
        <taxon>Fungi</taxon>
        <taxon>Dikarya</taxon>
        <taxon>Basidiomycota</taxon>
        <taxon>Agaricomycotina</taxon>
        <taxon>Agaricomycetes</taxon>
        <taxon>Cantharellales</taxon>
        <taxon>Hydnaceae</taxon>
        <taxon>Hydnum</taxon>
    </lineage>
</organism>